<accession>A0A161VSA4</accession>
<dbReference type="GO" id="GO:0044550">
    <property type="term" value="P:secondary metabolite biosynthetic process"/>
    <property type="evidence" value="ECO:0007669"/>
    <property type="project" value="TreeGrafter"/>
</dbReference>
<dbReference type="Pfam" id="PF03959">
    <property type="entry name" value="FSH1"/>
    <property type="match status" value="1"/>
</dbReference>
<comment type="similarity">
    <text evidence="1">Belongs to the LovG family.</text>
</comment>
<dbReference type="GO" id="GO:0005737">
    <property type="term" value="C:cytoplasm"/>
    <property type="evidence" value="ECO:0007669"/>
    <property type="project" value="TreeGrafter"/>
</dbReference>
<name>A0A161VSA4_COLIC</name>
<dbReference type="PANTHER" id="PTHR48070:SF3">
    <property type="entry name" value="ESTERASE DBAE-RELATED"/>
    <property type="match status" value="1"/>
</dbReference>
<evidence type="ECO:0000259" key="3">
    <source>
        <dbReference type="Pfam" id="PF03959"/>
    </source>
</evidence>
<evidence type="ECO:0000313" key="4">
    <source>
        <dbReference type="EMBL" id="KZL80194.1"/>
    </source>
</evidence>
<reference evidence="4 5" key="1">
    <citation type="submission" date="2015-06" db="EMBL/GenBank/DDBJ databases">
        <title>Survival trade-offs in plant roots during colonization by closely related pathogenic and mutualistic fungi.</title>
        <authorList>
            <person name="Hacquard S."/>
            <person name="Kracher B."/>
            <person name="Hiruma K."/>
            <person name="Weinman A."/>
            <person name="Muench P."/>
            <person name="Garrido Oter R."/>
            <person name="Ver Loren van Themaat E."/>
            <person name="Dallerey J.-F."/>
            <person name="Damm U."/>
            <person name="Henrissat B."/>
            <person name="Lespinet O."/>
            <person name="Thon M."/>
            <person name="Kemen E."/>
            <person name="McHardy A.C."/>
            <person name="Schulze-Lefert P."/>
            <person name="O'Connell R.J."/>
        </authorList>
    </citation>
    <scope>NUCLEOTIDE SEQUENCE [LARGE SCALE GENOMIC DNA]</scope>
    <source>
        <strain evidence="4 5">MAFF 238704</strain>
    </source>
</reference>
<dbReference type="PANTHER" id="PTHR48070">
    <property type="entry name" value="ESTERASE OVCA2"/>
    <property type="match status" value="1"/>
</dbReference>
<dbReference type="GO" id="GO:0005634">
    <property type="term" value="C:nucleus"/>
    <property type="evidence" value="ECO:0007669"/>
    <property type="project" value="TreeGrafter"/>
</dbReference>
<feature type="domain" description="Serine hydrolase" evidence="3">
    <location>
        <begin position="12"/>
        <end position="242"/>
    </location>
</feature>
<comment type="caution">
    <text evidence="4">The sequence shown here is derived from an EMBL/GenBank/DDBJ whole genome shotgun (WGS) entry which is preliminary data.</text>
</comment>
<dbReference type="EMBL" id="LFIW01001965">
    <property type="protein sequence ID" value="KZL80194.1"/>
    <property type="molecule type" value="Genomic_DNA"/>
</dbReference>
<sequence>MKSNSDPTLALPRILCLHGGGTNAAIFRAQCRGLIRALTPHFRLVFADGPFVCNPHPDIVATYGSYGPFRRWLPWHRSDECIDRDNTVRLIRRQISKAIDIDDFIGGIGEWVGLLGFSQGANISASLLWTQQALSDESILGRSNWRFGIIVAGRPPLIALDHRVDLPPGIAHAAAIGSEFEDWPDESNVDHVLRLPTLHIHGTMDPGLEHHRRLLNVYCDSKTTRLVEWDGAHRMPLKKSDIDIITQAILELGQDLAVNK</sequence>
<proteinExistence type="inferred from homology"/>
<keyword evidence="5" id="KW-1185">Reference proteome</keyword>
<keyword evidence="2" id="KW-0378">Hydrolase</keyword>
<evidence type="ECO:0000256" key="2">
    <source>
        <dbReference type="ARBA" id="ARBA00022801"/>
    </source>
</evidence>
<protein>
    <submittedName>
        <fullName evidence="4">Citrinin biosynthesis oxydoreductase</fullName>
    </submittedName>
</protein>
<dbReference type="InterPro" id="IPR029058">
    <property type="entry name" value="AB_hydrolase_fold"/>
</dbReference>
<dbReference type="InterPro" id="IPR050593">
    <property type="entry name" value="LovG"/>
</dbReference>
<dbReference type="SUPFAM" id="SSF53474">
    <property type="entry name" value="alpha/beta-Hydrolases"/>
    <property type="match status" value="1"/>
</dbReference>
<dbReference type="Proteomes" id="UP000076584">
    <property type="component" value="Unassembled WGS sequence"/>
</dbReference>
<dbReference type="GO" id="GO:0016787">
    <property type="term" value="F:hydrolase activity"/>
    <property type="evidence" value="ECO:0007669"/>
    <property type="project" value="UniProtKB-KW"/>
</dbReference>
<dbReference type="InterPro" id="IPR005645">
    <property type="entry name" value="FSH-like_dom"/>
</dbReference>
<dbReference type="Gene3D" id="3.40.50.1820">
    <property type="entry name" value="alpha/beta hydrolase"/>
    <property type="match status" value="1"/>
</dbReference>
<dbReference type="AlphaFoldDB" id="A0A161VSA4"/>
<gene>
    <name evidence="4" type="ORF">CI238_06558</name>
</gene>
<organism evidence="4 5">
    <name type="scientific">Colletotrichum incanum</name>
    <name type="common">Soybean anthracnose fungus</name>
    <dbReference type="NCBI Taxonomy" id="1573173"/>
    <lineage>
        <taxon>Eukaryota</taxon>
        <taxon>Fungi</taxon>
        <taxon>Dikarya</taxon>
        <taxon>Ascomycota</taxon>
        <taxon>Pezizomycotina</taxon>
        <taxon>Sordariomycetes</taxon>
        <taxon>Hypocreomycetidae</taxon>
        <taxon>Glomerellales</taxon>
        <taxon>Glomerellaceae</taxon>
        <taxon>Colletotrichum</taxon>
        <taxon>Colletotrichum spaethianum species complex</taxon>
    </lineage>
</organism>
<evidence type="ECO:0000256" key="1">
    <source>
        <dbReference type="ARBA" id="ARBA00005863"/>
    </source>
</evidence>
<evidence type="ECO:0000313" key="5">
    <source>
        <dbReference type="Proteomes" id="UP000076584"/>
    </source>
</evidence>